<dbReference type="PRINTS" id="PR00377">
    <property type="entry name" value="IMPHPHTASES"/>
</dbReference>
<dbReference type="Pfam" id="PF00459">
    <property type="entry name" value="Inositol_P"/>
    <property type="match status" value="1"/>
</dbReference>
<keyword evidence="4 9" id="KW-0997">Cell inner membrane</keyword>
<comment type="similarity">
    <text evidence="2 9">Belongs to the inositol monophosphatase superfamily. CysQ family.</text>
</comment>
<keyword evidence="11" id="KW-1185">Reference proteome</keyword>
<keyword evidence="7 9" id="KW-0460">Magnesium</keyword>
<dbReference type="Gene3D" id="3.40.190.80">
    <property type="match status" value="1"/>
</dbReference>
<feature type="binding site" evidence="9">
    <location>
        <position position="82"/>
    </location>
    <ligand>
        <name>substrate</name>
    </ligand>
</feature>
<dbReference type="Proteomes" id="UP001597294">
    <property type="component" value="Unassembled WGS sequence"/>
</dbReference>
<evidence type="ECO:0000313" key="11">
    <source>
        <dbReference type="Proteomes" id="UP001597294"/>
    </source>
</evidence>
<dbReference type="InterPro" id="IPR020550">
    <property type="entry name" value="Inositol_monophosphatase_CS"/>
</dbReference>
<dbReference type="EC" id="3.1.3.7" evidence="9"/>
<dbReference type="RefSeq" id="WP_380254512.1">
    <property type="nucleotide sequence ID" value="NZ_JBHUII010000013.1"/>
</dbReference>
<evidence type="ECO:0000256" key="7">
    <source>
        <dbReference type="ARBA" id="ARBA00022842"/>
    </source>
</evidence>
<dbReference type="Gene3D" id="3.30.540.10">
    <property type="entry name" value="Fructose-1,6-Bisphosphatase, subunit A, domain 1"/>
    <property type="match status" value="1"/>
</dbReference>
<dbReference type="GO" id="GO:0008441">
    <property type="term" value="F:3'(2'),5'-bisphosphate nucleotidase activity"/>
    <property type="evidence" value="ECO:0007669"/>
    <property type="project" value="UniProtKB-EC"/>
</dbReference>
<evidence type="ECO:0000256" key="3">
    <source>
        <dbReference type="ARBA" id="ARBA00022475"/>
    </source>
</evidence>
<dbReference type="PANTHER" id="PTHR43028">
    <property type="entry name" value="3'(2'),5'-BISPHOSPHATE NUCLEOTIDASE 1"/>
    <property type="match status" value="1"/>
</dbReference>
<evidence type="ECO:0000256" key="4">
    <source>
        <dbReference type="ARBA" id="ARBA00022519"/>
    </source>
</evidence>
<evidence type="ECO:0000256" key="6">
    <source>
        <dbReference type="ARBA" id="ARBA00022801"/>
    </source>
</evidence>
<dbReference type="InterPro" id="IPR020583">
    <property type="entry name" value="Inositol_monoP_metal-BS"/>
</dbReference>
<comment type="cofactor">
    <cofactor evidence="9">
        <name>Mg(2+)</name>
        <dbReference type="ChEBI" id="CHEBI:18420"/>
    </cofactor>
</comment>
<dbReference type="NCBIfam" id="TIGR01331">
    <property type="entry name" value="bisphos_cysQ"/>
    <property type="match status" value="1"/>
</dbReference>
<dbReference type="CDD" id="cd01638">
    <property type="entry name" value="CysQ"/>
    <property type="match status" value="1"/>
</dbReference>
<comment type="subcellular location">
    <subcellularLocation>
        <location evidence="9">Cell inner membrane</location>
        <topology evidence="9">Peripheral membrane protein</topology>
        <orientation evidence="9">Cytoplasmic side</orientation>
    </subcellularLocation>
</comment>
<feature type="binding site" evidence="9">
    <location>
        <position position="108"/>
    </location>
    <ligand>
        <name>Mg(2+)</name>
        <dbReference type="ChEBI" id="CHEBI:18420"/>
        <label>1</label>
    </ligand>
</feature>
<evidence type="ECO:0000256" key="8">
    <source>
        <dbReference type="ARBA" id="ARBA00023136"/>
    </source>
</evidence>
<sequence length="288" mass="31014">MGPLQIPAEIPVHDDNRDLMNALLIIAERAGNIIMEIYNRPEGILVENKSDSSPVTEADKAAEAFILGALNTLTPDIPVISEEAASEGEIPDLGSDPDHSLFWLVDPVDGTKEFISKNGEFTVNIGLIENGVPVAGVVHAPAKGLTWVSAEMCVFFEKGYEPIVAQVRNIPAEGATVVASRRHGDNDDLKAFLDTRKVYEQISAGSSLKICLIAAGRADLYPRFGPTMEWDTAAAHAVLLAAGGHLSDPDGDPLTYGKFGFKNPYFVAEGEHLDVGFDLDDDEEIDND</sequence>
<reference evidence="11" key="1">
    <citation type="journal article" date="2019" name="Int. J. Syst. Evol. Microbiol.">
        <title>The Global Catalogue of Microorganisms (GCM) 10K type strain sequencing project: providing services to taxonomists for standard genome sequencing and annotation.</title>
        <authorList>
            <consortium name="The Broad Institute Genomics Platform"/>
            <consortium name="The Broad Institute Genome Sequencing Center for Infectious Disease"/>
            <person name="Wu L."/>
            <person name="Ma J."/>
        </authorList>
    </citation>
    <scope>NUCLEOTIDE SEQUENCE [LARGE SCALE GENOMIC DNA]</scope>
    <source>
        <strain evidence="11">CGMCC 4.7192</strain>
    </source>
</reference>
<dbReference type="InterPro" id="IPR050725">
    <property type="entry name" value="CysQ/Inositol_MonoPase"/>
</dbReference>
<evidence type="ECO:0000256" key="2">
    <source>
        <dbReference type="ARBA" id="ARBA00005289"/>
    </source>
</evidence>
<gene>
    <name evidence="9 10" type="primary">cysQ</name>
    <name evidence="10" type="ORF">ACFSKO_18685</name>
</gene>
<keyword evidence="8 9" id="KW-0472">Membrane</keyword>
<keyword evidence="5 9" id="KW-0479">Metal-binding</keyword>
<dbReference type="InterPro" id="IPR006240">
    <property type="entry name" value="CysQ"/>
</dbReference>
<feature type="binding site" evidence="9">
    <location>
        <position position="231"/>
    </location>
    <ligand>
        <name>Mg(2+)</name>
        <dbReference type="ChEBI" id="CHEBI:18420"/>
        <label>2</label>
    </ligand>
</feature>
<protein>
    <recommendedName>
        <fullName evidence="9">3'(2'),5'-bisphosphate nucleotidase CysQ</fullName>
        <ecNumber evidence="9">3.1.3.7</ecNumber>
    </recommendedName>
    <alternativeName>
        <fullName evidence="9">3'(2'),5-bisphosphonucleoside 3'(2')-phosphohydrolase</fullName>
    </alternativeName>
    <alternativeName>
        <fullName evidence="9">3'-phosphoadenosine 5'-phosphate phosphatase</fullName>
        <shortName evidence="9">PAP phosphatase</shortName>
    </alternativeName>
</protein>
<feature type="binding site" evidence="9">
    <location>
        <position position="106"/>
    </location>
    <ligand>
        <name>Mg(2+)</name>
        <dbReference type="ChEBI" id="CHEBI:18420"/>
        <label>1</label>
    </ligand>
</feature>
<evidence type="ECO:0000256" key="1">
    <source>
        <dbReference type="ARBA" id="ARBA00001625"/>
    </source>
</evidence>
<keyword evidence="3 9" id="KW-1003">Cell membrane</keyword>
<dbReference type="InterPro" id="IPR000760">
    <property type="entry name" value="Inositol_monophosphatase-like"/>
</dbReference>
<dbReference type="EMBL" id="JBHUII010000013">
    <property type="protein sequence ID" value="MFD2207650.1"/>
    <property type="molecule type" value="Genomic_DNA"/>
</dbReference>
<name>A0ABW5BS90_9PROT</name>
<keyword evidence="6 9" id="KW-0378">Hydrolase</keyword>
<dbReference type="PANTHER" id="PTHR43028:SF5">
    <property type="entry name" value="3'(2'),5'-BISPHOSPHATE NUCLEOTIDASE 1"/>
    <property type="match status" value="1"/>
</dbReference>
<comment type="caution">
    <text evidence="10">The sequence shown here is derived from an EMBL/GenBank/DDBJ whole genome shotgun (WGS) entry which is preliminary data.</text>
</comment>
<proteinExistence type="inferred from homology"/>
<evidence type="ECO:0000313" key="10">
    <source>
        <dbReference type="EMBL" id="MFD2207650.1"/>
    </source>
</evidence>
<dbReference type="SUPFAM" id="SSF56655">
    <property type="entry name" value="Carbohydrate phosphatase"/>
    <property type="match status" value="1"/>
</dbReference>
<feature type="binding site" evidence="9">
    <location>
        <position position="106"/>
    </location>
    <ligand>
        <name>Mg(2+)</name>
        <dbReference type="ChEBI" id="CHEBI:18420"/>
        <label>2</label>
    </ligand>
</feature>
<dbReference type="HAMAP" id="MF_02095">
    <property type="entry name" value="CysQ"/>
    <property type="match status" value="1"/>
</dbReference>
<feature type="binding site" evidence="9">
    <location>
        <begin position="108"/>
        <end position="111"/>
    </location>
    <ligand>
        <name>substrate</name>
    </ligand>
</feature>
<comment type="catalytic activity">
    <reaction evidence="1 9">
        <text>adenosine 3',5'-bisphosphate + H2O = AMP + phosphate</text>
        <dbReference type="Rhea" id="RHEA:10040"/>
        <dbReference type="ChEBI" id="CHEBI:15377"/>
        <dbReference type="ChEBI" id="CHEBI:43474"/>
        <dbReference type="ChEBI" id="CHEBI:58343"/>
        <dbReference type="ChEBI" id="CHEBI:456215"/>
        <dbReference type="EC" id="3.1.3.7"/>
    </reaction>
</comment>
<comment type="function">
    <text evidence="9">Converts adenosine-3',5'-bisphosphate (PAP) to AMP.</text>
</comment>
<organism evidence="10 11">
    <name type="scientific">Kiloniella antarctica</name>
    <dbReference type="NCBI Taxonomy" id="1550907"/>
    <lineage>
        <taxon>Bacteria</taxon>
        <taxon>Pseudomonadati</taxon>
        <taxon>Pseudomonadota</taxon>
        <taxon>Alphaproteobacteria</taxon>
        <taxon>Rhodospirillales</taxon>
        <taxon>Kiloniellaceae</taxon>
        <taxon>Kiloniella</taxon>
    </lineage>
</organism>
<evidence type="ECO:0000256" key="5">
    <source>
        <dbReference type="ARBA" id="ARBA00022723"/>
    </source>
</evidence>
<feature type="binding site" evidence="9">
    <location>
        <position position="231"/>
    </location>
    <ligand>
        <name>substrate</name>
    </ligand>
</feature>
<feature type="binding site" evidence="9">
    <location>
        <position position="82"/>
    </location>
    <ligand>
        <name>Mg(2+)</name>
        <dbReference type="ChEBI" id="CHEBI:18420"/>
        <label>1</label>
    </ligand>
</feature>
<feature type="binding site" evidence="9">
    <location>
        <position position="109"/>
    </location>
    <ligand>
        <name>Mg(2+)</name>
        <dbReference type="ChEBI" id="CHEBI:18420"/>
        <label>2</label>
    </ligand>
</feature>
<evidence type="ECO:0000256" key="9">
    <source>
        <dbReference type="HAMAP-Rule" id="MF_02095"/>
    </source>
</evidence>
<dbReference type="PROSITE" id="PS00630">
    <property type="entry name" value="IMP_2"/>
    <property type="match status" value="1"/>
</dbReference>
<accession>A0ABW5BS90</accession>
<dbReference type="PROSITE" id="PS00629">
    <property type="entry name" value="IMP_1"/>
    <property type="match status" value="1"/>
</dbReference>